<keyword evidence="9" id="KW-0597">Phosphoprotein</keyword>
<evidence type="ECO:0000256" key="9">
    <source>
        <dbReference type="ARBA" id="ARBA00022553"/>
    </source>
</evidence>
<dbReference type="GO" id="GO:0006564">
    <property type="term" value="P:L-serine biosynthetic process"/>
    <property type="evidence" value="ECO:0007669"/>
    <property type="project" value="UniProtKB-KW"/>
</dbReference>
<name>A0A1Z5SXG7_HORWE</name>
<dbReference type="GO" id="GO:0000750">
    <property type="term" value="P:pheromone-dependent signal transduction involved in conjugation with cellular fusion"/>
    <property type="evidence" value="ECO:0007669"/>
    <property type="project" value="TreeGrafter"/>
</dbReference>
<feature type="transmembrane region" description="Helical" evidence="23">
    <location>
        <begin position="233"/>
        <end position="255"/>
    </location>
</feature>
<comment type="similarity">
    <text evidence="5">Belongs to the G-protein coupled receptor 4 family.</text>
</comment>
<evidence type="ECO:0000313" key="25">
    <source>
        <dbReference type="EMBL" id="OTA25597.1"/>
    </source>
</evidence>
<dbReference type="Gene3D" id="3.40.50.720">
    <property type="entry name" value="NAD(P)-binding Rossmann-like Domain"/>
    <property type="match status" value="2"/>
</dbReference>
<comment type="subcellular location">
    <subcellularLocation>
        <location evidence="2">Membrane</location>
        <topology evidence="2">Multi-pass membrane protein</topology>
    </subcellularLocation>
</comment>
<dbReference type="PROSITE" id="PS00670">
    <property type="entry name" value="D_2_HYDROXYACID_DH_2"/>
    <property type="match status" value="1"/>
</dbReference>
<comment type="catalytic activity">
    <reaction evidence="22">
        <text>(2R)-3-phosphoglycerate + NAD(+) = 3-phosphooxypyruvate + NADH + H(+)</text>
        <dbReference type="Rhea" id="RHEA:12641"/>
        <dbReference type="ChEBI" id="CHEBI:15378"/>
        <dbReference type="ChEBI" id="CHEBI:18110"/>
        <dbReference type="ChEBI" id="CHEBI:57540"/>
        <dbReference type="ChEBI" id="CHEBI:57945"/>
        <dbReference type="ChEBI" id="CHEBI:58272"/>
        <dbReference type="EC" id="1.1.1.95"/>
    </reaction>
</comment>
<dbReference type="PRINTS" id="PR00899">
    <property type="entry name" value="GPCRSTE3"/>
</dbReference>
<evidence type="ECO:0000256" key="22">
    <source>
        <dbReference type="ARBA" id="ARBA00048731"/>
    </source>
</evidence>
<dbReference type="FunFam" id="3.30.70.260:FF:000036">
    <property type="entry name" value="D-3-phosphoglycerate dehydrogenase"/>
    <property type="match status" value="1"/>
</dbReference>
<keyword evidence="13" id="KW-0560">Oxidoreductase</keyword>
<dbReference type="UniPathway" id="UPA00135">
    <property type="reaction ID" value="UER00196"/>
</dbReference>
<dbReference type="InterPro" id="IPR045865">
    <property type="entry name" value="ACT-like_dom_sf"/>
</dbReference>
<organism evidence="25 26">
    <name type="scientific">Hortaea werneckii EXF-2000</name>
    <dbReference type="NCBI Taxonomy" id="1157616"/>
    <lineage>
        <taxon>Eukaryota</taxon>
        <taxon>Fungi</taxon>
        <taxon>Dikarya</taxon>
        <taxon>Ascomycota</taxon>
        <taxon>Pezizomycotina</taxon>
        <taxon>Dothideomycetes</taxon>
        <taxon>Dothideomycetidae</taxon>
        <taxon>Mycosphaerellales</taxon>
        <taxon>Teratosphaeriaceae</taxon>
        <taxon>Hortaea</taxon>
    </lineage>
</organism>
<dbReference type="VEuPathDB" id="FungiDB:BTJ68_11274"/>
<keyword evidence="18" id="KW-0807">Transducer</keyword>
<dbReference type="NCBIfam" id="NF008759">
    <property type="entry name" value="PRK11790.1"/>
    <property type="match status" value="1"/>
</dbReference>
<feature type="transmembrane region" description="Helical" evidence="23">
    <location>
        <begin position="101"/>
        <end position="121"/>
    </location>
</feature>
<evidence type="ECO:0000256" key="2">
    <source>
        <dbReference type="ARBA" id="ARBA00004141"/>
    </source>
</evidence>
<evidence type="ECO:0000256" key="8">
    <source>
        <dbReference type="ARBA" id="ARBA00022507"/>
    </source>
</evidence>
<dbReference type="PROSITE" id="PS00671">
    <property type="entry name" value="D_2_HYDROXYACID_DH_3"/>
    <property type="match status" value="1"/>
</dbReference>
<proteinExistence type="inferred from homology"/>
<keyword evidence="10" id="KW-0028">Amino-acid biosynthesis</keyword>
<dbReference type="GO" id="GO:0051287">
    <property type="term" value="F:NAD binding"/>
    <property type="evidence" value="ECO:0007669"/>
    <property type="project" value="InterPro"/>
</dbReference>
<dbReference type="InParanoid" id="A0A1Z5SXG7"/>
<evidence type="ECO:0000256" key="1">
    <source>
        <dbReference type="ARBA" id="ARBA00003800"/>
    </source>
</evidence>
<keyword evidence="17" id="KW-0675">Receptor</keyword>
<dbReference type="GO" id="GO:0004932">
    <property type="term" value="F:mating-type factor pheromone receptor activity"/>
    <property type="evidence" value="ECO:0007669"/>
    <property type="project" value="InterPro"/>
</dbReference>
<dbReference type="PROSITE" id="PS51671">
    <property type="entry name" value="ACT"/>
    <property type="match status" value="1"/>
</dbReference>
<dbReference type="InterPro" id="IPR029752">
    <property type="entry name" value="D-isomer_DH_CS1"/>
</dbReference>
<dbReference type="SUPFAM" id="SSF51735">
    <property type="entry name" value="NAD(P)-binding Rossmann-fold domains"/>
    <property type="match status" value="1"/>
</dbReference>
<dbReference type="EC" id="1.1.1.399" evidence="6"/>
<evidence type="ECO:0000256" key="21">
    <source>
        <dbReference type="ARBA" id="ARBA00048126"/>
    </source>
</evidence>
<dbReference type="InterPro" id="IPR029753">
    <property type="entry name" value="D-isomer_DH_CS"/>
</dbReference>
<dbReference type="PROSITE" id="PS00065">
    <property type="entry name" value="D_2_HYDROXYACID_DH_1"/>
    <property type="match status" value="1"/>
</dbReference>
<feature type="domain" description="ACT" evidence="24">
    <location>
        <begin position="708"/>
        <end position="778"/>
    </location>
</feature>
<protein>
    <recommendedName>
        <fullName evidence="20">2-oxoglutarate reductase</fullName>
        <ecNumber evidence="6">1.1.1.399</ecNumber>
        <ecNumber evidence="7">1.1.1.95</ecNumber>
    </recommendedName>
</protein>
<dbReference type="OrthoDB" id="1621027at2759"/>
<evidence type="ECO:0000256" key="5">
    <source>
        <dbReference type="ARBA" id="ARBA00011085"/>
    </source>
</evidence>
<dbReference type="Gene3D" id="3.30.70.260">
    <property type="match status" value="1"/>
</dbReference>
<feature type="transmembrane region" description="Helical" evidence="23">
    <location>
        <begin position="294"/>
        <end position="313"/>
    </location>
</feature>
<evidence type="ECO:0000256" key="23">
    <source>
        <dbReference type="SAM" id="Phobius"/>
    </source>
</evidence>
<accession>A0A1Z5SXG7</accession>
<dbReference type="Proteomes" id="UP000194280">
    <property type="component" value="Unassembled WGS sequence"/>
</dbReference>
<feature type="transmembrane region" description="Helical" evidence="23">
    <location>
        <begin position="57"/>
        <end position="81"/>
    </location>
</feature>
<dbReference type="InterPro" id="IPR006140">
    <property type="entry name" value="D-isomer_DH_NAD-bd"/>
</dbReference>
<dbReference type="GO" id="GO:0005886">
    <property type="term" value="C:plasma membrane"/>
    <property type="evidence" value="ECO:0007669"/>
    <property type="project" value="TreeGrafter"/>
</dbReference>
<evidence type="ECO:0000256" key="15">
    <source>
        <dbReference type="ARBA" id="ARBA00023040"/>
    </source>
</evidence>
<dbReference type="SUPFAM" id="SSF52283">
    <property type="entry name" value="Formate/glycerate dehydrogenase catalytic domain-like"/>
    <property type="match status" value="1"/>
</dbReference>
<feature type="transmembrane region" description="Helical" evidence="23">
    <location>
        <begin position="142"/>
        <end position="163"/>
    </location>
</feature>
<keyword evidence="12 23" id="KW-1133">Transmembrane helix</keyword>
<evidence type="ECO:0000256" key="6">
    <source>
        <dbReference type="ARBA" id="ARBA00013001"/>
    </source>
</evidence>
<dbReference type="GO" id="GO:0004617">
    <property type="term" value="F:phosphoglycerate dehydrogenase activity"/>
    <property type="evidence" value="ECO:0007669"/>
    <property type="project" value="UniProtKB-EC"/>
</dbReference>
<keyword evidence="8" id="KW-0589">Pheromone response</keyword>
<dbReference type="FunFam" id="3.40.50.720:FF:000041">
    <property type="entry name" value="D-3-phosphoglycerate dehydrogenase"/>
    <property type="match status" value="1"/>
</dbReference>
<dbReference type="PANTHER" id="PTHR28097:SF1">
    <property type="entry name" value="PHEROMONE A FACTOR RECEPTOR"/>
    <property type="match status" value="1"/>
</dbReference>
<dbReference type="Pfam" id="PF00389">
    <property type="entry name" value="2-Hacid_dh"/>
    <property type="match status" value="1"/>
</dbReference>
<evidence type="ECO:0000259" key="24">
    <source>
        <dbReference type="PROSITE" id="PS51671"/>
    </source>
</evidence>
<reference evidence="25 26" key="1">
    <citation type="submission" date="2017-01" db="EMBL/GenBank/DDBJ databases">
        <title>The recent genome duplication of the halophilic yeast Hortaea werneckii: insights from long-read sequencing.</title>
        <authorList>
            <person name="Sinha S."/>
            <person name="Flibotte S."/>
            <person name="Neira M."/>
            <person name="Lenassi M."/>
            <person name="Gostincar C."/>
            <person name="Stajich J.E."/>
            <person name="Nislow C.E."/>
        </authorList>
    </citation>
    <scope>NUCLEOTIDE SEQUENCE [LARGE SCALE GENOMIC DNA]</scope>
    <source>
        <strain evidence="25 26">EXF-2000</strain>
    </source>
</reference>
<comment type="pathway">
    <text evidence="3">Amino-acid biosynthesis; L-serine biosynthesis; L-serine from 3-phospho-D-glycerate: step 1/3.</text>
</comment>
<dbReference type="STRING" id="1157616.A0A1Z5SXG7"/>
<evidence type="ECO:0000256" key="12">
    <source>
        <dbReference type="ARBA" id="ARBA00022989"/>
    </source>
</evidence>
<evidence type="ECO:0000256" key="20">
    <source>
        <dbReference type="ARBA" id="ARBA00030455"/>
    </source>
</evidence>
<sequence>MVVMAPMSTMFARAAEPTGSNPQELVYTSAIVFAFFSLLVTFLIIPPLVQHWRNRNIGATLCVFYAMIMNLMAFINAVLWPNDDLEHWYNGSGLCDVEVKLQIAWSVAAPATLICVLRALANAMDTERLSLSKTRAQRWRGYAIDLTLCVGIPLLSMIFYFIVQSKRYFLYGISGCVPTATQSYLTVGLIYIPPLLLVLVDAYFALLILYRLCRYRRTFSIILAHNDTTKSRFLRLYILCIVWLLGIIPLSSWMLSVNLGSQQEPYKWVEAHDYSKWNEIVVIPSNGNIVFDRFIWLGCGIMVFLTFGFAIGIPDRTNGQADGLNRTVSNSYNDLATSPNASFQSPPGSFGGRLAASAKSLKPFHTQDIKVLLLENVNKTGQDILKKQGYQIEILKSSLPENELIEKIQDVHVIGIRSKTQLTANVLKHAKNLIVIGCFCIGTNQVDLKYAAENGIAVFNSPFSNSRSVAEQMIGEIISLARQIGDRNNELHQGVWNKVSAGCWEVRGKTLGIVGYGHVGSQLSVLAEAMGMRVIYYDVVNLMSLGTSNQVPSLDALLQQADFVTLHVPELPETINMISSKQFEQMKNGSYLLNASRGTVVDIPALIKASQAGKLAGAALDVYPNEPAGNGPKFTNELNTWAEELRNLKNIILTPHIGGSTEEAQAAIGIEVADALVNYVNFGTTAGAVNMPEVTLRSLTIEEPNHVRVIYIHKNIPGVLRRVNEILGDHNVDKQMTDSRGDVAYLMADISNVNISEIQQLYQSLEDLGSRIRTRVLY</sequence>
<comment type="function">
    <text evidence="1">Catalyzes the reversible oxidation of 3-phospho-D-glycerate to 3-phosphonooxypyruvate, the first step of the phosphorylated L-serine biosynthesis pathway. Also catalyzes the reversible oxidation of 2-hydroxyglutarate to 2-oxoglutarate.</text>
</comment>
<evidence type="ECO:0000256" key="4">
    <source>
        <dbReference type="ARBA" id="ARBA00005854"/>
    </source>
</evidence>
<evidence type="ECO:0000313" key="26">
    <source>
        <dbReference type="Proteomes" id="UP000194280"/>
    </source>
</evidence>
<comment type="similarity">
    <text evidence="4">Belongs to the D-isomer specific 2-hydroxyacid dehydrogenase family.</text>
</comment>
<dbReference type="GO" id="GO:0061759">
    <property type="term" value="F:2-oxoglutarate reductase activity"/>
    <property type="evidence" value="ECO:0007669"/>
    <property type="project" value="UniProtKB-ARBA"/>
</dbReference>
<dbReference type="InterPro" id="IPR001499">
    <property type="entry name" value="GPCR_STE3"/>
</dbReference>
<keyword evidence="26" id="KW-1185">Reference proteome</keyword>
<dbReference type="CDD" id="cd14966">
    <property type="entry name" value="7tmD_STE3"/>
    <property type="match status" value="1"/>
</dbReference>
<dbReference type="InterPro" id="IPR002912">
    <property type="entry name" value="ACT_dom"/>
</dbReference>
<feature type="transmembrane region" description="Helical" evidence="23">
    <location>
        <begin position="183"/>
        <end position="212"/>
    </location>
</feature>
<dbReference type="CDD" id="cd12176">
    <property type="entry name" value="PGDH_3"/>
    <property type="match status" value="1"/>
</dbReference>
<evidence type="ECO:0000256" key="3">
    <source>
        <dbReference type="ARBA" id="ARBA00005216"/>
    </source>
</evidence>
<dbReference type="SUPFAM" id="SSF55021">
    <property type="entry name" value="ACT-like"/>
    <property type="match status" value="1"/>
</dbReference>
<comment type="catalytic activity">
    <reaction evidence="21">
        <text>(R)-2-hydroxyglutarate + NAD(+) = 2-oxoglutarate + NADH + H(+)</text>
        <dbReference type="Rhea" id="RHEA:49612"/>
        <dbReference type="ChEBI" id="CHEBI:15378"/>
        <dbReference type="ChEBI" id="CHEBI:15801"/>
        <dbReference type="ChEBI" id="CHEBI:16810"/>
        <dbReference type="ChEBI" id="CHEBI:57540"/>
        <dbReference type="ChEBI" id="CHEBI:57945"/>
        <dbReference type="EC" id="1.1.1.399"/>
    </reaction>
</comment>
<evidence type="ECO:0000256" key="13">
    <source>
        <dbReference type="ARBA" id="ARBA00023002"/>
    </source>
</evidence>
<dbReference type="Pfam" id="PF02076">
    <property type="entry name" value="STE3"/>
    <property type="match status" value="1"/>
</dbReference>
<dbReference type="InterPro" id="IPR036291">
    <property type="entry name" value="NAD(P)-bd_dom_sf"/>
</dbReference>
<keyword evidence="19" id="KW-0718">Serine biosynthesis</keyword>
<dbReference type="EMBL" id="MUNK01000200">
    <property type="protein sequence ID" value="OTA25597.1"/>
    <property type="molecule type" value="Genomic_DNA"/>
</dbReference>
<evidence type="ECO:0000256" key="18">
    <source>
        <dbReference type="ARBA" id="ARBA00023224"/>
    </source>
</evidence>
<evidence type="ECO:0000256" key="7">
    <source>
        <dbReference type="ARBA" id="ARBA00013143"/>
    </source>
</evidence>
<keyword evidence="16 23" id="KW-0472">Membrane</keyword>
<evidence type="ECO:0000256" key="19">
    <source>
        <dbReference type="ARBA" id="ARBA00023299"/>
    </source>
</evidence>
<evidence type="ECO:0000256" key="14">
    <source>
        <dbReference type="ARBA" id="ARBA00023027"/>
    </source>
</evidence>
<feature type="transmembrane region" description="Helical" evidence="23">
    <location>
        <begin position="25"/>
        <end position="45"/>
    </location>
</feature>
<dbReference type="AlphaFoldDB" id="A0A1Z5SXG7"/>
<dbReference type="InterPro" id="IPR006139">
    <property type="entry name" value="D-isomer_2_OHA_DH_cat_dom"/>
</dbReference>
<comment type="caution">
    <text evidence="25">The sequence shown here is derived from an EMBL/GenBank/DDBJ whole genome shotgun (WGS) entry which is preliminary data.</text>
</comment>
<keyword evidence="14" id="KW-0520">NAD</keyword>
<dbReference type="EC" id="1.1.1.95" evidence="7"/>
<keyword evidence="15" id="KW-0297">G-protein coupled receptor</keyword>
<dbReference type="PANTHER" id="PTHR28097">
    <property type="entry name" value="PHEROMONE A FACTOR RECEPTOR"/>
    <property type="match status" value="1"/>
</dbReference>
<evidence type="ECO:0000256" key="17">
    <source>
        <dbReference type="ARBA" id="ARBA00023170"/>
    </source>
</evidence>
<gene>
    <name evidence="25" type="ORF">BTJ68_11274</name>
</gene>
<evidence type="ECO:0000256" key="16">
    <source>
        <dbReference type="ARBA" id="ARBA00023136"/>
    </source>
</evidence>
<dbReference type="Pfam" id="PF02826">
    <property type="entry name" value="2-Hacid_dh_C"/>
    <property type="match status" value="1"/>
</dbReference>
<dbReference type="FunCoup" id="A0A1Z5SXG7">
    <property type="interactions" value="1131"/>
</dbReference>
<keyword evidence="11 23" id="KW-0812">Transmembrane</keyword>
<evidence type="ECO:0000256" key="10">
    <source>
        <dbReference type="ARBA" id="ARBA00022605"/>
    </source>
</evidence>
<evidence type="ECO:0000256" key="11">
    <source>
        <dbReference type="ARBA" id="ARBA00022692"/>
    </source>
</evidence>